<keyword evidence="9" id="KW-0472">Membrane</keyword>
<dbReference type="GO" id="GO:0005741">
    <property type="term" value="C:mitochondrial outer membrane"/>
    <property type="evidence" value="ECO:0007669"/>
    <property type="project" value="UniProtKB-SubCell"/>
</dbReference>
<dbReference type="InterPro" id="IPR037930">
    <property type="entry name" value="Tom40"/>
</dbReference>
<gene>
    <name evidence="10" type="primary">TOM40</name>
    <name evidence="10" type="ORF">KQ657_002761</name>
</gene>
<dbReference type="InterPro" id="IPR027246">
    <property type="entry name" value="Porin_Euk/Tom40"/>
</dbReference>
<evidence type="ECO:0000313" key="11">
    <source>
        <dbReference type="Proteomes" id="UP000790833"/>
    </source>
</evidence>
<accession>A0A9P7V5L0</accession>
<dbReference type="AlphaFoldDB" id="A0A9P7V5L0"/>
<keyword evidence="4" id="KW-1134">Transmembrane beta strand</keyword>
<dbReference type="GeneID" id="66116135"/>
<evidence type="ECO:0000256" key="2">
    <source>
        <dbReference type="ARBA" id="ARBA00010510"/>
    </source>
</evidence>
<dbReference type="GO" id="GO:0030150">
    <property type="term" value="P:protein import into mitochondrial matrix"/>
    <property type="evidence" value="ECO:0007669"/>
    <property type="project" value="InterPro"/>
</dbReference>
<keyword evidence="8" id="KW-0496">Mitochondrion</keyword>
<dbReference type="Proteomes" id="UP000790833">
    <property type="component" value="Unassembled WGS sequence"/>
</dbReference>
<evidence type="ECO:0000256" key="5">
    <source>
        <dbReference type="ARBA" id="ARBA00022692"/>
    </source>
</evidence>
<organism evidence="10 11">
    <name type="scientific">Scheffersomyces spartinae</name>
    <dbReference type="NCBI Taxonomy" id="45513"/>
    <lineage>
        <taxon>Eukaryota</taxon>
        <taxon>Fungi</taxon>
        <taxon>Dikarya</taxon>
        <taxon>Ascomycota</taxon>
        <taxon>Saccharomycotina</taxon>
        <taxon>Pichiomycetes</taxon>
        <taxon>Debaryomycetaceae</taxon>
        <taxon>Scheffersomyces</taxon>
    </lineage>
</organism>
<comment type="similarity">
    <text evidence="2">Belongs to the Tom40 family.</text>
</comment>
<dbReference type="Pfam" id="PF01459">
    <property type="entry name" value="Porin_3"/>
    <property type="match status" value="1"/>
</dbReference>
<dbReference type="RefSeq" id="XP_043047348.1">
    <property type="nucleotide sequence ID" value="XM_043193511.1"/>
</dbReference>
<comment type="caution">
    <text evidence="10">The sequence shown here is derived from an EMBL/GenBank/DDBJ whole genome shotgun (WGS) entry which is preliminary data.</text>
</comment>
<dbReference type="GO" id="GO:0008320">
    <property type="term" value="F:protein transmembrane transporter activity"/>
    <property type="evidence" value="ECO:0007669"/>
    <property type="project" value="InterPro"/>
</dbReference>
<evidence type="ECO:0000256" key="3">
    <source>
        <dbReference type="ARBA" id="ARBA00022448"/>
    </source>
</evidence>
<evidence type="ECO:0000313" key="10">
    <source>
        <dbReference type="EMBL" id="KAG7191796.1"/>
    </source>
</evidence>
<evidence type="ECO:0000256" key="6">
    <source>
        <dbReference type="ARBA" id="ARBA00022787"/>
    </source>
</evidence>
<keyword evidence="5" id="KW-0812">Transmembrane</keyword>
<dbReference type="PANTHER" id="PTHR10802">
    <property type="entry name" value="MITOCHONDRIAL IMPORT RECEPTOR SUBUNIT TOM40"/>
    <property type="match status" value="1"/>
</dbReference>
<keyword evidence="11" id="KW-1185">Reference proteome</keyword>
<dbReference type="CDD" id="cd07305">
    <property type="entry name" value="Porin3_Tom40"/>
    <property type="match status" value="1"/>
</dbReference>
<keyword evidence="3" id="KW-0813">Transport</keyword>
<keyword evidence="7" id="KW-0653">Protein transport</keyword>
<dbReference type="EMBL" id="JAHMUF010000023">
    <property type="protein sequence ID" value="KAG7191796.1"/>
    <property type="molecule type" value="Genomic_DNA"/>
</dbReference>
<evidence type="ECO:0000256" key="9">
    <source>
        <dbReference type="ARBA" id="ARBA00023136"/>
    </source>
</evidence>
<sequence length="394" mass="42711">MADLTTASTAPAGVNFGDLSKLAAPTLPALSEPVPKVGGFWSSNPLFSYINDTYISIAEHRKSLGLVNPGTVEGLNKEVSRDVFLNQYFFTGLRADFNKTFSMDPAFQTAHTLSIGSPVLLPYTFTVLYASSNMFVQGNIDSDYSFMGRANLNWDKSNISKVTLQFANGQPSFCQFEQDYQGSDYSINLKALNPSFLYGSYTGVAQASFLQSLTPKLAVGLESAFSRQPGSPAPDASISYFGRYNAGNWIGTAQIQGQGSLLASFWRRVTDKVEAGIETQIGLDAKPIMDPLRGGLVGFEPEVKAETTIGAKYEYRQSVFRGQLDSAGKVRVFMEKRILPNAAILFSGEIDQAKSESRLGVGLQFETAGNEEILMMQQGLIDANGNPIPGAPQL</sequence>
<evidence type="ECO:0000256" key="1">
    <source>
        <dbReference type="ARBA" id="ARBA00004374"/>
    </source>
</evidence>
<reference evidence="10" key="1">
    <citation type="submission" date="2021-03" db="EMBL/GenBank/DDBJ databases">
        <authorList>
            <person name="Palmer J.M."/>
        </authorList>
    </citation>
    <scope>NUCLEOTIDE SEQUENCE</scope>
    <source>
        <strain evidence="10">ARV_011</strain>
    </source>
</reference>
<proteinExistence type="inferred from homology"/>
<evidence type="ECO:0000256" key="7">
    <source>
        <dbReference type="ARBA" id="ARBA00022927"/>
    </source>
</evidence>
<evidence type="ECO:0000256" key="8">
    <source>
        <dbReference type="ARBA" id="ARBA00023128"/>
    </source>
</evidence>
<dbReference type="OrthoDB" id="19656at2759"/>
<dbReference type="InterPro" id="IPR023614">
    <property type="entry name" value="Porin_dom_sf"/>
</dbReference>
<keyword evidence="6" id="KW-1000">Mitochondrion outer membrane</keyword>
<evidence type="ECO:0000256" key="4">
    <source>
        <dbReference type="ARBA" id="ARBA00022452"/>
    </source>
</evidence>
<protein>
    <submittedName>
        <fullName evidence="10">Translocase of outer mitochondrial membrane</fullName>
    </submittedName>
</protein>
<comment type="subcellular location">
    <subcellularLocation>
        <location evidence="1">Mitochondrion outer membrane</location>
        <topology evidence="1">Multi-pass membrane protein</topology>
    </subcellularLocation>
</comment>
<name>A0A9P7V5L0_9ASCO</name>
<dbReference type="Gene3D" id="2.40.160.10">
    <property type="entry name" value="Porin"/>
    <property type="match status" value="1"/>
</dbReference>